<proteinExistence type="predicted"/>
<dbReference type="SUPFAM" id="SSF53098">
    <property type="entry name" value="Ribonuclease H-like"/>
    <property type="match status" value="1"/>
</dbReference>
<dbReference type="Proteomes" id="UP000320390">
    <property type="component" value="Chromosome"/>
</dbReference>
<dbReference type="GO" id="GO:0003676">
    <property type="term" value="F:nucleic acid binding"/>
    <property type="evidence" value="ECO:0007669"/>
    <property type="project" value="InterPro"/>
</dbReference>
<name>A0A518EP14_9BACT</name>
<dbReference type="InterPro" id="IPR047655">
    <property type="entry name" value="Transpos_IS630-like"/>
</dbReference>
<dbReference type="Pfam" id="PF13358">
    <property type="entry name" value="DDE_3"/>
    <property type="match status" value="1"/>
</dbReference>
<dbReference type="SUPFAM" id="SSF46689">
    <property type="entry name" value="Homeodomain-like"/>
    <property type="match status" value="1"/>
</dbReference>
<organism evidence="2 3">
    <name type="scientific">Saltatorellus ferox</name>
    <dbReference type="NCBI Taxonomy" id="2528018"/>
    <lineage>
        <taxon>Bacteria</taxon>
        <taxon>Pseudomonadati</taxon>
        <taxon>Planctomycetota</taxon>
        <taxon>Planctomycetia</taxon>
        <taxon>Planctomycetia incertae sedis</taxon>
        <taxon>Saltatorellus</taxon>
    </lineage>
</organism>
<dbReference type="RefSeq" id="WP_145195458.1">
    <property type="nucleotide sequence ID" value="NZ_CP036434.1"/>
</dbReference>
<dbReference type="InterPro" id="IPR052702">
    <property type="entry name" value="MscS-like_channel"/>
</dbReference>
<sequence length="370" mass="42235">MGRPKAELVLTTEEKAELQRLARRRNVGVVVAERARIILECAKGLENIQVAERLGITNQTVGKWRKRFIDSRLEGLSDDFRSGRPRSVSDRDVEKIVDTTLHKDPKAATHWSSRMLAEQLGVSPTAVQRVWRAFGLQPHRTESFSLSKDPYFVEKVRDVVGLYMSPPDNALVLCVDEKSQMQALERSQPLLPMQPTHPDRRTATYSRNGTTSLFAALDIATGRVIGKTFRRHRASEFIRFLGEIDSAVPADLELHLVLDNYATHKTPEVKRWLLRHPRFHMHFTPTSSSWLNLVESFFSIVERRVTKRGNHQSVTALEKDIRVFLDDHNSDPRPFVWKKTADQILDSLKRYTAKAGALRAEKAKRGSKAK</sequence>
<evidence type="ECO:0000259" key="1">
    <source>
        <dbReference type="Pfam" id="PF13358"/>
    </source>
</evidence>
<evidence type="ECO:0000313" key="3">
    <source>
        <dbReference type="Proteomes" id="UP000320390"/>
    </source>
</evidence>
<dbReference type="InterPro" id="IPR036397">
    <property type="entry name" value="RNaseH_sf"/>
</dbReference>
<feature type="domain" description="Tc1-like transposase DDE" evidence="1">
    <location>
        <begin position="172"/>
        <end position="317"/>
    </location>
</feature>
<gene>
    <name evidence="2" type="primary">racA_1</name>
    <name evidence="2" type="ORF">Poly30_13260</name>
</gene>
<dbReference type="EMBL" id="CP036434">
    <property type="protein sequence ID" value="QDV05823.1"/>
    <property type="molecule type" value="Genomic_DNA"/>
</dbReference>
<dbReference type="PANTHER" id="PTHR30347:SF1">
    <property type="entry name" value="MECHANOSENSITIVE CHANNEL MSCK"/>
    <property type="match status" value="1"/>
</dbReference>
<dbReference type="NCBIfam" id="NF033545">
    <property type="entry name" value="transpos_IS630"/>
    <property type="match status" value="1"/>
</dbReference>
<accession>A0A518EP14</accession>
<reference evidence="2 3" key="1">
    <citation type="submission" date="2019-02" db="EMBL/GenBank/DDBJ databases">
        <title>Deep-cultivation of Planctomycetes and their phenomic and genomic characterization uncovers novel biology.</title>
        <authorList>
            <person name="Wiegand S."/>
            <person name="Jogler M."/>
            <person name="Boedeker C."/>
            <person name="Pinto D."/>
            <person name="Vollmers J."/>
            <person name="Rivas-Marin E."/>
            <person name="Kohn T."/>
            <person name="Peeters S.H."/>
            <person name="Heuer A."/>
            <person name="Rast P."/>
            <person name="Oberbeckmann S."/>
            <person name="Bunk B."/>
            <person name="Jeske O."/>
            <person name="Meyerdierks A."/>
            <person name="Storesund J.E."/>
            <person name="Kallscheuer N."/>
            <person name="Luecker S."/>
            <person name="Lage O.M."/>
            <person name="Pohl T."/>
            <person name="Merkel B.J."/>
            <person name="Hornburger P."/>
            <person name="Mueller R.-W."/>
            <person name="Bruemmer F."/>
            <person name="Labrenz M."/>
            <person name="Spormann A.M."/>
            <person name="Op den Camp H."/>
            <person name="Overmann J."/>
            <person name="Amann R."/>
            <person name="Jetten M.S.M."/>
            <person name="Mascher T."/>
            <person name="Medema M.H."/>
            <person name="Devos D.P."/>
            <person name="Kaster A.-K."/>
            <person name="Ovreas L."/>
            <person name="Rohde M."/>
            <person name="Galperin M.Y."/>
            <person name="Jogler C."/>
        </authorList>
    </citation>
    <scope>NUCLEOTIDE SEQUENCE [LARGE SCALE GENOMIC DNA]</scope>
    <source>
        <strain evidence="2 3">Poly30</strain>
    </source>
</reference>
<evidence type="ECO:0000313" key="2">
    <source>
        <dbReference type="EMBL" id="QDV05823.1"/>
    </source>
</evidence>
<dbReference type="PANTHER" id="PTHR30347">
    <property type="entry name" value="POTASSIUM CHANNEL RELATED"/>
    <property type="match status" value="1"/>
</dbReference>
<dbReference type="InterPro" id="IPR012337">
    <property type="entry name" value="RNaseH-like_sf"/>
</dbReference>
<dbReference type="AlphaFoldDB" id="A0A518EP14"/>
<dbReference type="InterPro" id="IPR009057">
    <property type="entry name" value="Homeodomain-like_sf"/>
</dbReference>
<protein>
    <submittedName>
        <fullName evidence="2">Chromosome-anchoring protein RacA</fullName>
    </submittedName>
</protein>
<dbReference type="OrthoDB" id="269226at2"/>
<keyword evidence="3" id="KW-1185">Reference proteome</keyword>
<dbReference type="Pfam" id="PF13565">
    <property type="entry name" value="HTH_32"/>
    <property type="match status" value="1"/>
</dbReference>
<dbReference type="Gene3D" id="3.30.420.10">
    <property type="entry name" value="Ribonuclease H-like superfamily/Ribonuclease H"/>
    <property type="match status" value="1"/>
</dbReference>
<dbReference type="InterPro" id="IPR038717">
    <property type="entry name" value="Tc1-like_DDE_dom"/>
</dbReference>